<organism evidence="2 3">
    <name type="scientific">Lithospermum erythrorhizon</name>
    <name type="common">Purple gromwell</name>
    <name type="synonym">Lithospermum officinale var. erythrorhizon</name>
    <dbReference type="NCBI Taxonomy" id="34254"/>
    <lineage>
        <taxon>Eukaryota</taxon>
        <taxon>Viridiplantae</taxon>
        <taxon>Streptophyta</taxon>
        <taxon>Embryophyta</taxon>
        <taxon>Tracheophyta</taxon>
        <taxon>Spermatophyta</taxon>
        <taxon>Magnoliopsida</taxon>
        <taxon>eudicotyledons</taxon>
        <taxon>Gunneridae</taxon>
        <taxon>Pentapetalae</taxon>
        <taxon>asterids</taxon>
        <taxon>lamiids</taxon>
        <taxon>Boraginales</taxon>
        <taxon>Boraginaceae</taxon>
        <taxon>Boraginoideae</taxon>
        <taxon>Lithospermeae</taxon>
        <taxon>Lithospermum</taxon>
    </lineage>
</organism>
<name>A0AAV3RRR9_LITER</name>
<accession>A0AAV3RRR9</accession>
<protein>
    <submittedName>
        <fullName evidence="2">Uncharacterized protein</fullName>
    </submittedName>
</protein>
<gene>
    <name evidence="2" type="ORF">LIER_30575</name>
</gene>
<evidence type="ECO:0000313" key="3">
    <source>
        <dbReference type="Proteomes" id="UP001454036"/>
    </source>
</evidence>
<dbReference type="Proteomes" id="UP001454036">
    <property type="component" value="Unassembled WGS sequence"/>
</dbReference>
<keyword evidence="3" id="KW-1185">Reference proteome</keyword>
<evidence type="ECO:0000256" key="1">
    <source>
        <dbReference type="SAM" id="MobiDB-lite"/>
    </source>
</evidence>
<proteinExistence type="predicted"/>
<dbReference type="EMBL" id="BAABME010011012">
    <property type="protein sequence ID" value="GAA0183102.1"/>
    <property type="molecule type" value="Genomic_DNA"/>
</dbReference>
<comment type="caution">
    <text evidence="2">The sequence shown here is derived from an EMBL/GenBank/DDBJ whole genome shotgun (WGS) entry which is preliminary data.</text>
</comment>
<sequence length="120" mass="14197">MESWGGDNLFPHGNPLIGKTHRVNKDYFKTYLIAYYNNQFWWKWEAKLANQEDRQAILKMIGRKWFREVDDLEDSVFSDDSDEEEENDDDDDDEDGDDDDEWEDDDDGNGGCAYGHRCRS</sequence>
<feature type="compositionally biased region" description="Acidic residues" evidence="1">
    <location>
        <begin position="74"/>
        <end position="108"/>
    </location>
</feature>
<dbReference type="AlphaFoldDB" id="A0AAV3RRR9"/>
<evidence type="ECO:0000313" key="2">
    <source>
        <dbReference type="EMBL" id="GAA0183102.1"/>
    </source>
</evidence>
<reference evidence="2 3" key="1">
    <citation type="submission" date="2024-01" db="EMBL/GenBank/DDBJ databases">
        <title>The complete chloroplast genome sequence of Lithospermum erythrorhizon: insights into the phylogenetic relationship among Boraginaceae species and the maternal lineages of purple gromwells.</title>
        <authorList>
            <person name="Okada T."/>
            <person name="Watanabe K."/>
        </authorList>
    </citation>
    <scope>NUCLEOTIDE SEQUENCE [LARGE SCALE GENOMIC DNA]</scope>
</reference>
<feature type="region of interest" description="Disordered" evidence="1">
    <location>
        <begin position="74"/>
        <end position="120"/>
    </location>
</feature>